<dbReference type="AlphaFoldDB" id="A0A2P2N532"/>
<reference evidence="1" key="1">
    <citation type="submission" date="2018-02" db="EMBL/GenBank/DDBJ databases">
        <title>Rhizophora mucronata_Transcriptome.</title>
        <authorList>
            <person name="Meera S.P."/>
            <person name="Sreeshan A."/>
            <person name="Augustine A."/>
        </authorList>
    </citation>
    <scope>NUCLEOTIDE SEQUENCE</scope>
    <source>
        <tissue evidence="1">Leaf</tissue>
    </source>
</reference>
<dbReference type="EMBL" id="GGEC01057022">
    <property type="protein sequence ID" value="MBX37506.1"/>
    <property type="molecule type" value="Transcribed_RNA"/>
</dbReference>
<evidence type="ECO:0000313" key="1">
    <source>
        <dbReference type="EMBL" id="MBX37506.1"/>
    </source>
</evidence>
<organism evidence="1">
    <name type="scientific">Rhizophora mucronata</name>
    <name type="common">Asiatic mangrove</name>
    <dbReference type="NCBI Taxonomy" id="61149"/>
    <lineage>
        <taxon>Eukaryota</taxon>
        <taxon>Viridiplantae</taxon>
        <taxon>Streptophyta</taxon>
        <taxon>Embryophyta</taxon>
        <taxon>Tracheophyta</taxon>
        <taxon>Spermatophyta</taxon>
        <taxon>Magnoliopsida</taxon>
        <taxon>eudicotyledons</taxon>
        <taxon>Gunneridae</taxon>
        <taxon>Pentapetalae</taxon>
        <taxon>rosids</taxon>
        <taxon>fabids</taxon>
        <taxon>Malpighiales</taxon>
        <taxon>Rhizophoraceae</taxon>
        <taxon>Rhizophora</taxon>
    </lineage>
</organism>
<accession>A0A2P2N532</accession>
<proteinExistence type="predicted"/>
<sequence length="83" mass="9483">MLKLIQPTLSVLLTEEAILLCPFQKCATFIVLLTITKHHNSSDHMIQHCPTIPSSLFNIKKWYCKNFLLPLSYNSEPDNDSGH</sequence>
<name>A0A2P2N532_RHIMU</name>
<protein>
    <submittedName>
        <fullName evidence="1">Uncharacterized protein</fullName>
    </submittedName>
</protein>